<reference evidence="8 14" key="1">
    <citation type="journal article" date="2014" name="J. Bacteriol.">
        <title>Role of an Archaeal PitA Transporter in the Copper and Arsenic Resistance of Metallosphaera sedula, an Extreme Thermoacidophile.</title>
        <authorList>
            <person name="McCarthy S."/>
            <person name="Ai C."/>
            <person name="Wheaton G."/>
            <person name="Tevatia R."/>
            <person name="Eckrich V."/>
            <person name="Kelly R."/>
            <person name="Blum P."/>
        </authorList>
    </citation>
    <scope>NUCLEOTIDE SEQUENCE [LARGE SCALE GENOMIC DNA]</scope>
    <source>
        <strain evidence="8 14">CuR1</strain>
    </source>
</reference>
<feature type="transmembrane region" description="Helical" evidence="7">
    <location>
        <begin position="345"/>
        <end position="367"/>
    </location>
</feature>
<feature type="transmembrane region" description="Helical" evidence="7">
    <location>
        <begin position="285"/>
        <end position="308"/>
    </location>
</feature>
<keyword evidence="2" id="KW-0328">Glycosyltransferase</keyword>
<evidence type="ECO:0000256" key="5">
    <source>
        <dbReference type="ARBA" id="ARBA00022989"/>
    </source>
</evidence>
<keyword evidence="5 7" id="KW-1133">Transmembrane helix</keyword>
<dbReference type="EMBL" id="CP012174">
    <property type="protein sequence ID" value="AKV78252.1"/>
    <property type="molecule type" value="Genomic_DNA"/>
</dbReference>
<dbReference type="EMBL" id="CP012173">
    <property type="protein sequence ID" value="AKV76001.1"/>
    <property type="molecule type" value="Genomic_DNA"/>
</dbReference>
<dbReference type="GO" id="GO:0016757">
    <property type="term" value="F:glycosyltransferase activity"/>
    <property type="evidence" value="ECO:0007669"/>
    <property type="project" value="UniProtKB-KW"/>
</dbReference>
<evidence type="ECO:0000313" key="10">
    <source>
        <dbReference type="EMBL" id="AKV76001.1"/>
    </source>
</evidence>
<evidence type="ECO:0000313" key="11">
    <source>
        <dbReference type="EMBL" id="AKV78252.1"/>
    </source>
</evidence>
<dbReference type="Proteomes" id="UP000056255">
    <property type="component" value="Chromosome"/>
</dbReference>
<dbReference type="EMBL" id="CP012176">
    <property type="protein sequence ID" value="AKV82744.1"/>
    <property type="molecule type" value="Genomic_DNA"/>
</dbReference>
<evidence type="ECO:0000313" key="17">
    <source>
        <dbReference type="Proteomes" id="UP000062398"/>
    </source>
</evidence>
<evidence type="ECO:0000313" key="14">
    <source>
        <dbReference type="Proteomes" id="UP000029084"/>
    </source>
</evidence>
<proteinExistence type="predicted"/>
<evidence type="ECO:0000313" key="8">
    <source>
        <dbReference type="EMBL" id="AIM26811.1"/>
    </source>
</evidence>
<comment type="subcellular location">
    <subcellularLocation>
        <location evidence="1">Membrane</location>
        <topology evidence="1">Multi-pass membrane protein</topology>
    </subcellularLocation>
</comment>
<dbReference type="CDD" id="cd06423">
    <property type="entry name" value="CESA_like"/>
    <property type="match status" value="1"/>
</dbReference>
<dbReference type="InterPro" id="IPR029044">
    <property type="entry name" value="Nucleotide-diphossugar_trans"/>
</dbReference>
<sequence length="421" mass="47600">MLFIDIIIVLSAILSSLWILLESFYYTRDKPPVPRTDGPRYKASIVVAIKNEDPEVVKGLVENLSRLDYPDYEVILVSDDSEQDFERLRQIELPEKFKLVRRDVPQGRKAGALNYGVSLSTGEILVFLDAEARVDPTILTRISAHLSQAEAMALRLRVRDPKNKLQVLYSEITEFSMDSLFRGRYLKGLPVFPNGSAFAIRSSTLKRIGGWREGMVAEDLEIGMRLFLNGVKVGYADDVVVETLAPYTWKDLFQQMKRWAYGSGQLFPYSLSLLRRGMSGIEGAIYANQWGIYPAYFVMLLIAGIVSPVFSSSLLSWVLSLTLFLISSLVFSWRSRTREYDLRIPALMISAFLTGYLLGLLNAKFSWKVTPKVEREQGLWIPLESNIISYLFLLSGILALKSYLVQGTILLAISLILLIIP</sequence>
<dbReference type="SUPFAM" id="SSF53448">
    <property type="entry name" value="Nucleotide-diphospho-sugar transferases"/>
    <property type="match status" value="1"/>
</dbReference>
<evidence type="ECO:0000313" key="15">
    <source>
        <dbReference type="Proteomes" id="UP000056255"/>
    </source>
</evidence>
<evidence type="ECO:0000313" key="12">
    <source>
        <dbReference type="EMBL" id="AKV80497.1"/>
    </source>
</evidence>
<evidence type="ECO:0000313" key="19">
    <source>
        <dbReference type="Proteomes" id="UP000068832"/>
    </source>
</evidence>
<keyword evidence="3 8" id="KW-0808">Transferase</keyword>
<dbReference type="Proteomes" id="UP000062475">
    <property type="component" value="Chromosome"/>
</dbReference>
<evidence type="ECO:0000256" key="4">
    <source>
        <dbReference type="ARBA" id="ARBA00022692"/>
    </source>
</evidence>
<dbReference type="Proteomes" id="UP000061362">
    <property type="component" value="Chromosome"/>
</dbReference>
<accession>A0A088E3E2</accession>
<reference evidence="16 17" key="2">
    <citation type="journal article" date="2015" name="Genome Announc.">
        <title>Complete Genome Sequences of Evolved Arsenate-Resistant Metallosphaera sedula Strains.</title>
        <authorList>
            <person name="Ai C."/>
            <person name="McCarthy S."/>
            <person name="Schackwitz W."/>
            <person name="Martin J."/>
            <person name="Lipzen A."/>
            <person name="Blum P."/>
        </authorList>
    </citation>
    <scope>NUCLEOTIDE SEQUENCE [LARGE SCALE GENOMIC DNA]</scope>
    <source>
        <strain evidence="11 17">ARS120-1</strain>
        <strain evidence="12 16">ARS120-2</strain>
        <strain evidence="9 19">ARS50-1</strain>
        <strain evidence="10 18">ARS50-2</strain>
    </source>
</reference>
<dbReference type="GO" id="GO:0016020">
    <property type="term" value="C:membrane"/>
    <property type="evidence" value="ECO:0007669"/>
    <property type="project" value="UniProtKB-SubCell"/>
</dbReference>
<dbReference type="InterPro" id="IPR050321">
    <property type="entry name" value="Glycosyltr_2/OpgH_subfam"/>
</dbReference>
<keyword evidence="4 7" id="KW-0812">Transmembrane</keyword>
<evidence type="ECO:0000313" key="9">
    <source>
        <dbReference type="EMBL" id="AKV73761.1"/>
    </source>
</evidence>
<dbReference type="EMBL" id="CP008822">
    <property type="protein sequence ID" value="AIM26811.1"/>
    <property type="molecule type" value="Genomic_DNA"/>
</dbReference>
<evidence type="ECO:0000256" key="7">
    <source>
        <dbReference type="SAM" id="Phobius"/>
    </source>
</evidence>
<dbReference type="OrthoDB" id="46222at2157"/>
<name>A0A088E3E2_9CREN</name>
<feature type="transmembrane region" description="Helical" evidence="7">
    <location>
        <begin position="6"/>
        <end position="26"/>
    </location>
</feature>
<dbReference type="RefSeq" id="WP_012020611.1">
    <property type="nucleotide sequence ID" value="NZ_AP019770.1"/>
</dbReference>
<dbReference type="PATRIC" id="fig|43687.5.peg.664"/>
<feature type="transmembrane region" description="Helical" evidence="7">
    <location>
        <begin position="314"/>
        <end position="333"/>
    </location>
</feature>
<evidence type="ECO:0000313" key="18">
    <source>
        <dbReference type="Proteomes" id="UP000062475"/>
    </source>
</evidence>
<evidence type="ECO:0000313" key="13">
    <source>
        <dbReference type="EMBL" id="AKV82744.1"/>
    </source>
</evidence>
<keyword evidence="6 7" id="KW-0472">Membrane</keyword>
<evidence type="ECO:0000256" key="3">
    <source>
        <dbReference type="ARBA" id="ARBA00022679"/>
    </source>
</evidence>
<dbReference type="PANTHER" id="PTHR43867:SF2">
    <property type="entry name" value="CELLULOSE SYNTHASE CATALYTIC SUBUNIT A [UDP-FORMING]"/>
    <property type="match status" value="1"/>
</dbReference>
<dbReference type="EMBL" id="CP012172">
    <property type="protein sequence ID" value="AKV73761.1"/>
    <property type="molecule type" value="Genomic_DNA"/>
</dbReference>
<gene>
    <name evidence="8" type="ORF">HA72_0649</name>
    <name evidence="9" type="ORF">MsedA_0662</name>
    <name evidence="10" type="ORF">MsedB_0662</name>
    <name evidence="11" type="ORF">MsedC_0661</name>
    <name evidence="12" type="ORF">MsedD_0662</name>
    <name evidence="13" type="ORF">MsedE_0662</name>
</gene>
<evidence type="ECO:0000256" key="1">
    <source>
        <dbReference type="ARBA" id="ARBA00004141"/>
    </source>
</evidence>
<dbReference type="Proteomes" id="UP000068832">
    <property type="component" value="Chromosome"/>
</dbReference>
<dbReference type="AlphaFoldDB" id="A0A088E3E2"/>
<reference evidence="13 15" key="3">
    <citation type="submission" date="2015-07" db="EMBL/GenBank/DDBJ databases">
        <title>Physiological, transcriptional responses and genome re-sequencing of acid resistant extremely thermoacidophilic Metallosphaera sedula SARC-M1.</title>
        <authorList>
            <person name="Ai C."/>
            <person name="McCarthy S."/>
            <person name="Eckrich V."/>
            <person name="Rudrappa D."/>
            <person name="Qiu G."/>
            <person name="Blum P."/>
        </authorList>
    </citation>
    <scope>NUCLEOTIDE SEQUENCE [LARGE SCALE GENOMIC DNA]</scope>
    <source>
        <strain evidence="13 15">SARC-M1</strain>
    </source>
</reference>
<dbReference type="Proteomes" id="UP000062398">
    <property type="component" value="Chromosome"/>
</dbReference>
<dbReference type="OMA" id="PKNHIVK"/>
<dbReference type="GeneID" id="91755102"/>
<feature type="transmembrane region" description="Helical" evidence="7">
    <location>
        <begin position="387"/>
        <end position="420"/>
    </location>
</feature>
<protein>
    <submittedName>
        <fullName evidence="8 9">Glycosyl transferase</fullName>
    </submittedName>
</protein>
<evidence type="ECO:0000256" key="2">
    <source>
        <dbReference type="ARBA" id="ARBA00022676"/>
    </source>
</evidence>
<dbReference type="Pfam" id="PF13641">
    <property type="entry name" value="Glyco_tranf_2_3"/>
    <property type="match status" value="1"/>
</dbReference>
<dbReference type="Gene3D" id="3.90.550.10">
    <property type="entry name" value="Spore Coat Polysaccharide Biosynthesis Protein SpsA, Chain A"/>
    <property type="match status" value="1"/>
</dbReference>
<dbReference type="Proteomes" id="UP000029084">
    <property type="component" value="Chromosome"/>
</dbReference>
<evidence type="ECO:0000313" key="16">
    <source>
        <dbReference type="Proteomes" id="UP000061362"/>
    </source>
</evidence>
<dbReference type="PANTHER" id="PTHR43867">
    <property type="entry name" value="CELLULOSE SYNTHASE CATALYTIC SUBUNIT A [UDP-FORMING]"/>
    <property type="match status" value="1"/>
</dbReference>
<dbReference type="EMBL" id="CP012175">
    <property type="protein sequence ID" value="AKV80497.1"/>
    <property type="molecule type" value="Genomic_DNA"/>
</dbReference>
<evidence type="ECO:0000256" key="6">
    <source>
        <dbReference type="ARBA" id="ARBA00023136"/>
    </source>
</evidence>
<organism evidence="8 14">
    <name type="scientific">Metallosphaera sedula</name>
    <dbReference type="NCBI Taxonomy" id="43687"/>
    <lineage>
        <taxon>Archaea</taxon>
        <taxon>Thermoproteota</taxon>
        <taxon>Thermoprotei</taxon>
        <taxon>Sulfolobales</taxon>
        <taxon>Sulfolobaceae</taxon>
        <taxon>Metallosphaera</taxon>
    </lineage>
</organism>